<evidence type="ECO:0000256" key="7">
    <source>
        <dbReference type="ARBA" id="ARBA00023196"/>
    </source>
</evidence>
<dbReference type="KEGG" id="fms:M1R53_04015"/>
<comment type="subunit">
    <text evidence="9 10">F-type ATPases have 2 components, CF(1) - the catalytic core - and CF(0) - the membrane proton channel. CF(1) has five subunits: alpha(3), beta(3), gamma(1), delta(1), epsilon(1). CF(0) has three main subunits: a, b and c.</text>
</comment>
<keyword evidence="9" id="KW-0375">Hydrogen ion transport</keyword>
<keyword evidence="4 9" id="KW-1003">Cell membrane</keyword>
<dbReference type="SUPFAM" id="SSF46604">
    <property type="entry name" value="Epsilon subunit of F1F0-ATP synthase C-terminal domain"/>
    <property type="match status" value="1"/>
</dbReference>
<dbReference type="GO" id="GO:0046933">
    <property type="term" value="F:proton-transporting ATP synthase activity, rotational mechanism"/>
    <property type="evidence" value="ECO:0007669"/>
    <property type="project" value="UniProtKB-UniRule"/>
</dbReference>
<dbReference type="InterPro" id="IPR020547">
    <property type="entry name" value="ATP_synth_F1_esu_C"/>
</dbReference>
<protein>
    <recommendedName>
        <fullName evidence="9">ATP synthase epsilon chain</fullName>
    </recommendedName>
    <alternativeName>
        <fullName evidence="9">ATP synthase F1 sector epsilon subunit</fullName>
    </alternativeName>
    <alternativeName>
        <fullName evidence="9">F-ATPase epsilon subunit</fullName>
    </alternativeName>
</protein>
<keyword evidence="5 9" id="KW-0406">Ion transport</keyword>
<dbReference type="InterPro" id="IPR020546">
    <property type="entry name" value="ATP_synth_F1_dsu/esu_N"/>
</dbReference>
<dbReference type="CDD" id="cd12152">
    <property type="entry name" value="F1-ATPase_delta"/>
    <property type="match status" value="1"/>
</dbReference>
<sequence length="132" mass="14808">MTRLYLKVVTPDKLFFEGEIDMLVARTIEGDVGILLNHSPLVTILDIGRLVIKNGDERKVAACAGGYIDVRNNNITVVSDACEWEDEIDINRAERAKERASKKLEDKDTDTFKAELALKKAINRINVGNKSY</sequence>
<keyword evidence="7 9" id="KW-0139">CF(1)</keyword>
<dbReference type="InterPro" id="IPR001469">
    <property type="entry name" value="ATP_synth_F1_dsu/esu"/>
</dbReference>
<dbReference type="HAMAP" id="MF_00530">
    <property type="entry name" value="ATP_synth_epsil_bac"/>
    <property type="match status" value="1"/>
</dbReference>
<evidence type="ECO:0000256" key="10">
    <source>
        <dbReference type="RuleBase" id="RU003656"/>
    </source>
</evidence>
<reference evidence="13" key="1">
    <citation type="submission" date="2022-04" db="EMBL/GenBank/DDBJ databases">
        <title>Complete genome sequences of Ezakiella coagulans and Fenollaria massiliensis.</title>
        <authorList>
            <person name="France M.T."/>
            <person name="Clifford J."/>
            <person name="Narina S."/>
            <person name="Rutt L."/>
            <person name="Ravel J."/>
        </authorList>
    </citation>
    <scope>NUCLEOTIDE SEQUENCE</scope>
    <source>
        <strain evidence="13">C0061C2</strain>
    </source>
</reference>
<feature type="domain" description="ATP synthase epsilon subunit C-terminal" evidence="11">
    <location>
        <begin position="86"/>
        <end position="127"/>
    </location>
</feature>
<comment type="subcellular location">
    <subcellularLocation>
        <location evidence="1 9">Cell membrane</location>
        <topology evidence="1 9">Peripheral membrane protein</topology>
    </subcellularLocation>
</comment>
<comment type="similarity">
    <text evidence="2 9 10">Belongs to the ATPase epsilon chain family.</text>
</comment>
<dbReference type="EMBL" id="CP096649">
    <property type="protein sequence ID" value="UQK59820.1"/>
    <property type="molecule type" value="Genomic_DNA"/>
</dbReference>
<keyword evidence="6 9" id="KW-0472">Membrane</keyword>
<evidence type="ECO:0000256" key="3">
    <source>
        <dbReference type="ARBA" id="ARBA00022448"/>
    </source>
</evidence>
<dbReference type="NCBIfam" id="NF001846">
    <property type="entry name" value="PRK00571.1-3"/>
    <property type="match status" value="1"/>
</dbReference>
<keyword evidence="3 9" id="KW-0813">Transport</keyword>
<dbReference type="InterPro" id="IPR036771">
    <property type="entry name" value="ATPsynth_dsu/esu_N"/>
</dbReference>
<evidence type="ECO:0000259" key="11">
    <source>
        <dbReference type="Pfam" id="PF00401"/>
    </source>
</evidence>
<gene>
    <name evidence="9" type="primary">atpC</name>
    <name evidence="13" type="ORF">M1R53_04015</name>
</gene>
<keyword evidence="8 9" id="KW-0066">ATP synthesis</keyword>
<dbReference type="PANTHER" id="PTHR13822:SF10">
    <property type="entry name" value="ATP SYNTHASE EPSILON CHAIN, CHLOROPLASTIC"/>
    <property type="match status" value="1"/>
</dbReference>
<evidence type="ECO:0000256" key="1">
    <source>
        <dbReference type="ARBA" id="ARBA00004202"/>
    </source>
</evidence>
<evidence type="ECO:0000256" key="5">
    <source>
        <dbReference type="ARBA" id="ARBA00023065"/>
    </source>
</evidence>
<evidence type="ECO:0000256" key="2">
    <source>
        <dbReference type="ARBA" id="ARBA00005712"/>
    </source>
</evidence>
<dbReference type="GO" id="GO:0005524">
    <property type="term" value="F:ATP binding"/>
    <property type="evidence" value="ECO:0007669"/>
    <property type="project" value="UniProtKB-UniRule"/>
</dbReference>
<evidence type="ECO:0000313" key="14">
    <source>
        <dbReference type="Proteomes" id="UP000831151"/>
    </source>
</evidence>
<dbReference type="NCBIfam" id="TIGR01216">
    <property type="entry name" value="ATP_synt_epsi"/>
    <property type="match status" value="1"/>
</dbReference>
<dbReference type="Gene3D" id="2.60.15.10">
    <property type="entry name" value="F0F1 ATP synthase delta/epsilon subunit, N-terminal"/>
    <property type="match status" value="1"/>
</dbReference>
<dbReference type="RefSeq" id="WP_249243160.1">
    <property type="nucleotide sequence ID" value="NZ_CP096649.1"/>
</dbReference>
<dbReference type="Gene3D" id="1.20.5.440">
    <property type="entry name" value="ATP synthase delta/epsilon subunit, C-terminal domain"/>
    <property type="match status" value="1"/>
</dbReference>
<dbReference type="Pfam" id="PF00401">
    <property type="entry name" value="ATP-synt_DE"/>
    <property type="match status" value="1"/>
</dbReference>
<dbReference type="AlphaFoldDB" id="A0A9E7DKT3"/>
<proteinExistence type="inferred from homology"/>
<comment type="function">
    <text evidence="9">Produces ATP from ADP in the presence of a proton gradient across the membrane.</text>
</comment>
<evidence type="ECO:0000256" key="4">
    <source>
        <dbReference type="ARBA" id="ARBA00022475"/>
    </source>
</evidence>
<dbReference type="InterPro" id="IPR036794">
    <property type="entry name" value="ATP_F1_dsu/esu_C_sf"/>
</dbReference>
<name>A0A9E7DKT3_9FIRM</name>
<accession>A0A9E7DKT3</accession>
<evidence type="ECO:0000259" key="12">
    <source>
        <dbReference type="Pfam" id="PF02823"/>
    </source>
</evidence>
<organism evidence="13 14">
    <name type="scientific">Fenollaria massiliensis</name>
    <dbReference type="NCBI Taxonomy" id="938288"/>
    <lineage>
        <taxon>Bacteria</taxon>
        <taxon>Bacillati</taxon>
        <taxon>Bacillota</taxon>
        <taxon>Clostridia</taxon>
        <taxon>Eubacteriales</taxon>
        <taxon>Fenollaria</taxon>
    </lineage>
</organism>
<dbReference type="SUPFAM" id="SSF51344">
    <property type="entry name" value="Epsilon subunit of F1F0-ATP synthase N-terminal domain"/>
    <property type="match status" value="1"/>
</dbReference>
<feature type="domain" description="ATP synthase F1 complex delta/epsilon subunit N-terminal" evidence="12">
    <location>
        <begin position="5"/>
        <end position="81"/>
    </location>
</feature>
<dbReference type="Pfam" id="PF02823">
    <property type="entry name" value="ATP-synt_DE_N"/>
    <property type="match status" value="1"/>
</dbReference>
<evidence type="ECO:0000256" key="9">
    <source>
        <dbReference type="HAMAP-Rule" id="MF_00530"/>
    </source>
</evidence>
<dbReference type="GO" id="GO:0045259">
    <property type="term" value="C:proton-transporting ATP synthase complex"/>
    <property type="evidence" value="ECO:0007669"/>
    <property type="project" value="UniProtKB-KW"/>
</dbReference>
<dbReference type="Proteomes" id="UP000831151">
    <property type="component" value="Chromosome"/>
</dbReference>
<dbReference type="PANTHER" id="PTHR13822">
    <property type="entry name" value="ATP SYNTHASE DELTA/EPSILON CHAIN"/>
    <property type="match status" value="1"/>
</dbReference>
<keyword evidence="14" id="KW-1185">Reference proteome</keyword>
<evidence type="ECO:0000313" key="13">
    <source>
        <dbReference type="EMBL" id="UQK59820.1"/>
    </source>
</evidence>
<evidence type="ECO:0000256" key="8">
    <source>
        <dbReference type="ARBA" id="ARBA00023310"/>
    </source>
</evidence>
<evidence type="ECO:0000256" key="6">
    <source>
        <dbReference type="ARBA" id="ARBA00023136"/>
    </source>
</evidence>
<dbReference type="GO" id="GO:0005886">
    <property type="term" value="C:plasma membrane"/>
    <property type="evidence" value="ECO:0007669"/>
    <property type="project" value="UniProtKB-SubCell"/>
</dbReference>